<evidence type="ECO:0000313" key="2">
    <source>
        <dbReference type="EMBL" id="OJA15073.1"/>
    </source>
</evidence>
<proteinExistence type="predicted"/>
<name>A0A1J8QND4_9AGAM</name>
<gene>
    <name evidence="2" type="ORF">AZE42_09803</name>
</gene>
<sequence>MPMAPELPSGSGSSSVQAIQCMEPSTSKNTKKRKKKPTVNIYTPKSSTVPQLHQHTQYQANDTGSITYTRKYVAPPKNARIPQLSPGQSAWIIEDLPFPPIPEPFDDFPPEVSIDSEYLASRKRTAGCNTHSKVGPSSINVVERLSSLFSRDVTSRRKR</sequence>
<protein>
    <submittedName>
        <fullName evidence="2">Uncharacterized protein</fullName>
    </submittedName>
</protein>
<feature type="compositionally biased region" description="Polar residues" evidence="1">
    <location>
        <begin position="40"/>
        <end position="55"/>
    </location>
</feature>
<dbReference type="Proteomes" id="UP000183567">
    <property type="component" value="Unassembled WGS sequence"/>
</dbReference>
<comment type="caution">
    <text evidence="2">The sequence shown here is derived from an EMBL/GenBank/DDBJ whole genome shotgun (WGS) entry which is preliminary data.</text>
</comment>
<evidence type="ECO:0000313" key="3">
    <source>
        <dbReference type="Proteomes" id="UP000183567"/>
    </source>
</evidence>
<dbReference type="AlphaFoldDB" id="A0A1J8QND4"/>
<accession>A0A1J8QND4</accession>
<dbReference type="EMBL" id="LVVM01003354">
    <property type="protein sequence ID" value="OJA15073.1"/>
    <property type="molecule type" value="Genomic_DNA"/>
</dbReference>
<feature type="region of interest" description="Disordered" evidence="1">
    <location>
        <begin position="1"/>
        <end position="55"/>
    </location>
</feature>
<organism evidence="2 3">
    <name type="scientific">Rhizopogon vesiculosus</name>
    <dbReference type="NCBI Taxonomy" id="180088"/>
    <lineage>
        <taxon>Eukaryota</taxon>
        <taxon>Fungi</taxon>
        <taxon>Dikarya</taxon>
        <taxon>Basidiomycota</taxon>
        <taxon>Agaricomycotina</taxon>
        <taxon>Agaricomycetes</taxon>
        <taxon>Agaricomycetidae</taxon>
        <taxon>Boletales</taxon>
        <taxon>Suillineae</taxon>
        <taxon>Rhizopogonaceae</taxon>
        <taxon>Rhizopogon</taxon>
    </lineage>
</organism>
<keyword evidence="3" id="KW-1185">Reference proteome</keyword>
<evidence type="ECO:0000256" key="1">
    <source>
        <dbReference type="SAM" id="MobiDB-lite"/>
    </source>
</evidence>
<reference evidence="2 3" key="1">
    <citation type="submission" date="2016-03" db="EMBL/GenBank/DDBJ databases">
        <title>Comparative genomics of the ectomycorrhizal sister species Rhizopogon vinicolor and Rhizopogon vesiculosus (Basidiomycota: Boletales) reveals a divergence of the mating type B locus.</title>
        <authorList>
            <person name="Mujic A.B."/>
            <person name="Kuo A."/>
            <person name="Tritt A."/>
            <person name="Lipzen A."/>
            <person name="Chen C."/>
            <person name="Johnson J."/>
            <person name="Sharma A."/>
            <person name="Barry K."/>
            <person name="Grigoriev I.V."/>
            <person name="Spatafora J.W."/>
        </authorList>
    </citation>
    <scope>NUCLEOTIDE SEQUENCE [LARGE SCALE GENOMIC DNA]</scope>
    <source>
        <strain evidence="2 3">AM-OR11-056</strain>
    </source>
</reference>